<dbReference type="InterPro" id="IPR040202">
    <property type="entry name" value="Brl1/Brr6"/>
</dbReference>
<keyword evidence="2" id="KW-1133">Transmembrane helix</keyword>
<dbReference type="SMART" id="SM01042">
    <property type="entry name" value="Brr6_like_C_C"/>
    <property type="match status" value="1"/>
</dbReference>
<feature type="compositionally biased region" description="Pro residues" evidence="1">
    <location>
        <begin position="148"/>
        <end position="158"/>
    </location>
</feature>
<feature type="compositionally biased region" description="Pro residues" evidence="1">
    <location>
        <begin position="88"/>
        <end position="99"/>
    </location>
</feature>
<dbReference type="PANTHER" id="PTHR28136">
    <property type="entry name" value="NUCLEUS EXPORT PROTEIN BRR6"/>
    <property type="match status" value="1"/>
</dbReference>
<evidence type="ECO:0000256" key="1">
    <source>
        <dbReference type="SAM" id="MobiDB-lite"/>
    </source>
</evidence>
<dbReference type="GO" id="GO:0031965">
    <property type="term" value="C:nuclear membrane"/>
    <property type="evidence" value="ECO:0007669"/>
    <property type="project" value="InterPro"/>
</dbReference>
<proteinExistence type="predicted"/>
<accession>A0AAD7USW7</accession>
<feature type="compositionally biased region" description="Basic and acidic residues" evidence="1">
    <location>
        <begin position="54"/>
        <end position="72"/>
    </location>
</feature>
<dbReference type="EMBL" id="JARTCD010000088">
    <property type="protein sequence ID" value="KAJ8652989.1"/>
    <property type="molecule type" value="Genomic_DNA"/>
</dbReference>
<organism evidence="4 5">
    <name type="scientific">Lichtheimia ornata</name>
    <dbReference type="NCBI Taxonomy" id="688661"/>
    <lineage>
        <taxon>Eukaryota</taxon>
        <taxon>Fungi</taxon>
        <taxon>Fungi incertae sedis</taxon>
        <taxon>Mucoromycota</taxon>
        <taxon>Mucoromycotina</taxon>
        <taxon>Mucoromycetes</taxon>
        <taxon>Mucorales</taxon>
        <taxon>Lichtheimiaceae</taxon>
        <taxon>Lichtheimia</taxon>
    </lineage>
</organism>
<dbReference type="RefSeq" id="XP_058337903.1">
    <property type="nucleotide sequence ID" value="XM_058491338.1"/>
</dbReference>
<feature type="compositionally biased region" description="Low complexity" evidence="1">
    <location>
        <begin position="316"/>
        <end position="329"/>
    </location>
</feature>
<feature type="region of interest" description="Disordered" evidence="1">
    <location>
        <begin position="316"/>
        <end position="341"/>
    </location>
</feature>
<feature type="compositionally biased region" description="Basic and acidic residues" evidence="1">
    <location>
        <begin position="330"/>
        <end position="341"/>
    </location>
</feature>
<feature type="transmembrane region" description="Helical" evidence="2">
    <location>
        <begin position="290"/>
        <end position="308"/>
    </location>
</feature>
<dbReference type="PANTHER" id="PTHR28136:SF1">
    <property type="entry name" value="NUCLEUS EXPORT PROTEIN BRL1"/>
    <property type="match status" value="1"/>
</dbReference>
<keyword evidence="5" id="KW-1185">Reference proteome</keyword>
<evidence type="ECO:0000313" key="4">
    <source>
        <dbReference type="EMBL" id="KAJ8652989.1"/>
    </source>
</evidence>
<dbReference type="GO" id="GO:0055088">
    <property type="term" value="P:lipid homeostasis"/>
    <property type="evidence" value="ECO:0007669"/>
    <property type="project" value="InterPro"/>
</dbReference>
<evidence type="ECO:0000259" key="3">
    <source>
        <dbReference type="SMART" id="SM01042"/>
    </source>
</evidence>
<dbReference type="GO" id="GO:0006998">
    <property type="term" value="P:nuclear envelope organization"/>
    <property type="evidence" value="ECO:0007669"/>
    <property type="project" value="InterPro"/>
</dbReference>
<dbReference type="AlphaFoldDB" id="A0AAD7USW7"/>
<feature type="domain" description="Brl1/Brr6" evidence="3">
    <location>
        <begin position="185"/>
        <end position="309"/>
    </location>
</feature>
<dbReference type="GeneID" id="83218771"/>
<name>A0AAD7USW7_9FUNG</name>
<sequence>MAFQRTREAPMDFEYEHAPHFSYNVFNSYNNVAHDLAKKAAHSVASGFYVPESRSTKRDPPEINHVSTKLDDITLNDTLPQAAASSSSPPPPPPCPSTPLSPIQDIEQKQSSSMSSSSLPQTPPDLPVEAPSTTSPNDLSLIQAPASLPLPPPPPPPSHQHLHQHIYPSAPSTQEEHRDNWIILATGMLHVGCRIALTTLAVFVIVQFAVALSRDVSQRMAIYESDILEDHYHCRMEYAKNRCDPSTRLPAMDEQCRRWQQCLYRPMWVGKTRVLAETLGDIVNGFFDTISFKTMVFVFGITFALLWTRSTAAAAASRSSSSSSSGALESSKRKEIGWNTQ</sequence>
<feature type="region of interest" description="Disordered" evidence="1">
    <location>
        <begin position="50"/>
        <end position="164"/>
    </location>
</feature>
<reference evidence="4 5" key="1">
    <citation type="submission" date="2023-03" db="EMBL/GenBank/DDBJ databases">
        <title>Genome sequence of Lichtheimia ornata CBS 291.66.</title>
        <authorList>
            <person name="Mohabir J.T."/>
            <person name="Shea T.P."/>
            <person name="Kurbessoian T."/>
            <person name="Berby B."/>
            <person name="Fontaine J."/>
            <person name="Livny J."/>
            <person name="Gnirke A."/>
            <person name="Stajich J.E."/>
            <person name="Cuomo C.A."/>
        </authorList>
    </citation>
    <scope>NUCLEOTIDE SEQUENCE [LARGE SCALE GENOMIC DNA]</scope>
    <source>
        <strain evidence="4">CBS 291.66</strain>
    </source>
</reference>
<evidence type="ECO:0000313" key="5">
    <source>
        <dbReference type="Proteomes" id="UP001234581"/>
    </source>
</evidence>
<evidence type="ECO:0000256" key="2">
    <source>
        <dbReference type="SAM" id="Phobius"/>
    </source>
</evidence>
<feature type="transmembrane region" description="Helical" evidence="2">
    <location>
        <begin position="181"/>
        <end position="210"/>
    </location>
</feature>
<protein>
    <recommendedName>
        <fullName evidence="3">Brl1/Brr6 domain-containing protein</fullName>
    </recommendedName>
</protein>
<gene>
    <name evidence="4" type="ORF">O0I10_011370</name>
</gene>
<comment type="caution">
    <text evidence="4">The sequence shown here is derived from an EMBL/GenBank/DDBJ whole genome shotgun (WGS) entry which is preliminary data.</text>
</comment>
<dbReference type="Proteomes" id="UP001234581">
    <property type="component" value="Unassembled WGS sequence"/>
</dbReference>
<dbReference type="Pfam" id="PF10104">
    <property type="entry name" value="Brr6_like_C_C"/>
    <property type="match status" value="1"/>
</dbReference>
<keyword evidence="2" id="KW-0472">Membrane</keyword>
<dbReference type="InterPro" id="IPR018767">
    <property type="entry name" value="Brl1/Brr6_dom"/>
</dbReference>
<keyword evidence="2" id="KW-0812">Transmembrane</keyword>